<dbReference type="Pfam" id="PF26639">
    <property type="entry name" value="Het-6_barrel"/>
    <property type="match status" value="1"/>
</dbReference>
<feature type="region of interest" description="Disordered" evidence="1">
    <location>
        <begin position="1"/>
        <end position="22"/>
    </location>
</feature>
<organism evidence="3 4">
    <name type="scientific">Scytalidium lignicola</name>
    <name type="common">Hyphomycete</name>
    <dbReference type="NCBI Taxonomy" id="5539"/>
    <lineage>
        <taxon>Eukaryota</taxon>
        <taxon>Fungi</taxon>
        <taxon>Dikarya</taxon>
        <taxon>Ascomycota</taxon>
        <taxon>Pezizomycotina</taxon>
        <taxon>Leotiomycetes</taxon>
        <taxon>Leotiomycetes incertae sedis</taxon>
        <taxon>Scytalidium</taxon>
    </lineage>
</organism>
<proteinExistence type="predicted"/>
<gene>
    <name evidence="3" type="ORF">B7463_g9190</name>
</gene>
<evidence type="ECO:0000313" key="4">
    <source>
        <dbReference type="Proteomes" id="UP000258309"/>
    </source>
</evidence>
<dbReference type="EMBL" id="NCSJ02000220">
    <property type="protein sequence ID" value="RFU27148.1"/>
    <property type="molecule type" value="Genomic_DNA"/>
</dbReference>
<evidence type="ECO:0000256" key="1">
    <source>
        <dbReference type="SAM" id="MobiDB-lite"/>
    </source>
</evidence>
<dbReference type="PANTHER" id="PTHR24148">
    <property type="entry name" value="ANKYRIN REPEAT DOMAIN-CONTAINING PROTEIN 39 HOMOLOG-RELATED"/>
    <property type="match status" value="1"/>
</dbReference>
<name>A0A3E2H179_SCYLI</name>
<dbReference type="InterPro" id="IPR052895">
    <property type="entry name" value="HetReg/Transcr_Mod"/>
</dbReference>
<dbReference type="OMA" id="MATIYRM"/>
<feature type="non-terminal residue" evidence="3">
    <location>
        <position position="1"/>
    </location>
</feature>
<dbReference type="STRING" id="5539.A0A3E2H179"/>
<dbReference type="PANTHER" id="PTHR24148:SF64">
    <property type="entry name" value="HETEROKARYON INCOMPATIBILITY DOMAIN-CONTAINING PROTEIN"/>
    <property type="match status" value="1"/>
</dbReference>
<reference evidence="3 4" key="1">
    <citation type="submission" date="2018-05" db="EMBL/GenBank/DDBJ databases">
        <title>Draft genome sequence of Scytalidium lignicola DSM 105466, a ubiquitous saprotrophic fungus.</title>
        <authorList>
            <person name="Buettner E."/>
            <person name="Gebauer A.M."/>
            <person name="Hofrichter M."/>
            <person name="Liers C."/>
            <person name="Kellner H."/>
        </authorList>
    </citation>
    <scope>NUCLEOTIDE SEQUENCE [LARGE SCALE GENOMIC DNA]</scope>
    <source>
        <strain evidence="3 4">DSM 105466</strain>
    </source>
</reference>
<dbReference type="AlphaFoldDB" id="A0A3E2H179"/>
<accession>A0A3E2H179</accession>
<keyword evidence="4" id="KW-1185">Reference proteome</keyword>
<dbReference type="Pfam" id="PF06985">
    <property type="entry name" value="HET"/>
    <property type="match status" value="1"/>
</dbReference>
<dbReference type="OrthoDB" id="3477286at2759"/>
<protein>
    <recommendedName>
        <fullName evidence="2">Heterokaryon incompatibility domain-containing protein</fullName>
    </recommendedName>
</protein>
<comment type="caution">
    <text evidence="3">The sequence shown here is derived from an EMBL/GenBank/DDBJ whole genome shotgun (WGS) entry which is preliminary data.</text>
</comment>
<feature type="non-terminal residue" evidence="3">
    <location>
        <position position="717"/>
    </location>
</feature>
<feature type="domain" description="Heterokaryon incompatibility" evidence="2">
    <location>
        <begin position="111"/>
        <end position="244"/>
    </location>
</feature>
<evidence type="ECO:0000259" key="2">
    <source>
        <dbReference type="Pfam" id="PF06985"/>
    </source>
</evidence>
<dbReference type="InterPro" id="IPR010730">
    <property type="entry name" value="HET"/>
</dbReference>
<dbReference type="Proteomes" id="UP000258309">
    <property type="component" value="Unassembled WGS sequence"/>
</dbReference>
<sequence length="717" mass="82267">MSSKDTSHSKKRKGNADHYQTRAKHVKYNEGTSTTAKSIEVLKRLVKKNGAPRRDFVYTPLEDENGQEIRVLIIMPGEYGDPIECKLVPSSLPGTHEAVYLFQKPQVWKHRGTCHVRSNLYAALRHFRHKRKEVIMWVDALCIDQEDGIERNRQVRQMHEVYSQAEQVCVWLGDGSEETSPKPKACFKFLRDILDLKKLDKFLDHLEKYQPNDSGDSAKVVDKCINIVNLMRNKWFSRRWVIQELALAREAWIHYGKEKILWVDFSDAISLFIKYYDTIGPVLEKTTNQETDFLPKLQAFEAVRFLGANTLVDVTSNLFRRNESGEIQQWLWSLEELVSFLLPFESSDPRDIIYSVLSLAKDTQGIATYNKNTANLDGRLSPDYKHKSLRDVYVDFVAYCIETSKSLDIICRHWAPPLPKGYSRSVRLLRRKNEMEELPTWIPSIEKSSFGTVEQRIRGRVNGDSFVGNPIRNSRRIYSASGDLVPECEFERHTEDSTTSSTPGESNIYTGFLSVKGIRLGSIEETSHRAAHGMIFSETLEMAGFDYSWSDNNPGWSAESPRVPEEFWRTLVADRGRHGRPAPHWYARACLECLIHLDLNGDLDIGALLTLPNAASTVKGFLKRVREVIFNRVFIRVNIDHKQEKRTPTYGLAPAGTRKGDLVCILFGCSVPVVLRSRDDHFEVVGECYVHGMMDGEAVANKRRKPPYKKARTFRLR</sequence>
<evidence type="ECO:0000313" key="3">
    <source>
        <dbReference type="EMBL" id="RFU27148.1"/>
    </source>
</evidence>
<feature type="compositionally biased region" description="Basic and acidic residues" evidence="1">
    <location>
        <begin position="1"/>
        <end position="20"/>
    </location>
</feature>